<dbReference type="KEGG" id="mtp:Mthe_0203"/>
<protein>
    <submittedName>
        <fullName evidence="1">Metal-binding protein-like protein</fullName>
    </submittedName>
</protein>
<dbReference type="Pfam" id="PF10050">
    <property type="entry name" value="DUF2284"/>
    <property type="match status" value="1"/>
</dbReference>
<dbReference type="AlphaFoldDB" id="A0B5M7"/>
<dbReference type="InterPro" id="IPR019271">
    <property type="entry name" value="DUF2284_metal-binding"/>
</dbReference>
<evidence type="ECO:0000313" key="2">
    <source>
        <dbReference type="Proteomes" id="UP000000674"/>
    </source>
</evidence>
<dbReference type="EMBL" id="CP000477">
    <property type="protein sequence ID" value="ABK14001.1"/>
    <property type="molecule type" value="Genomic_DNA"/>
</dbReference>
<dbReference type="STRING" id="349307.Mthe_0203"/>
<keyword evidence="2" id="KW-1185">Reference proteome</keyword>
<name>A0B5M7_METTP</name>
<dbReference type="RefSeq" id="WP_011695400.1">
    <property type="nucleotide sequence ID" value="NC_008553.1"/>
</dbReference>
<organism evidence="1 2">
    <name type="scientific">Methanothrix thermoacetophila (strain DSM 6194 / JCM 14653 / NBRC 101360 / PT)</name>
    <name type="common">Methanosaeta thermophila</name>
    <dbReference type="NCBI Taxonomy" id="349307"/>
    <lineage>
        <taxon>Archaea</taxon>
        <taxon>Methanobacteriati</taxon>
        <taxon>Methanobacteriota</taxon>
        <taxon>Stenosarchaea group</taxon>
        <taxon>Methanomicrobia</taxon>
        <taxon>Methanotrichales</taxon>
        <taxon>Methanotrichaceae</taxon>
        <taxon>Methanothrix</taxon>
    </lineage>
</organism>
<dbReference type="GeneID" id="4462984"/>
<reference evidence="1 2" key="1">
    <citation type="submission" date="2006-10" db="EMBL/GenBank/DDBJ databases">
        <title>Complete sequence of Methanosaeta thermophila PT.</title>
        <authorList>
            <consortium name="US DOE Joint Genome Institute"/>
            <person name="Copeland A."/>
            <person name="Lucas S."/>
            <person name="Lapidus A."/>
            <person name="Barry K."/>
            <person name="Detter J.C."/>
            <person name="Glavina del Rio T."/>
            <person name="Hammon N."/>
            <person name="Israni S."/>
            <person name="Pitluck S."/>
            <person name="Chain P."/>
            <person name="Malfatti S."/>
            <person name="Shin M."/>
            <person name="Vergez L."/>
            <person name="Schmutz J."/>
            <person name="Larimer F."/>
            <person name="Land M."/>
            <person name="Hauser L."/>
            <person name="Kyrpides N."/>
            <person name="Kim E."/>
            <person name="Smith K.S."/>
            <person name="Ingram-Smith C."/>
            <person name="Richardson P."/>
        </authorList>
    </citation>
    <scope>NUCLEOTIDE SEQUENCE [LARGE SCALE GENOMIC DNA]</scope>
    <source>
        <strain evidence="2">DSM 6194 / JCM 14653 / NBRC 101360 / PT</strain>
    </source>
</reference>
<accession>A0B5M7</accession>
<dbReference type="HOGENOM" id="CLU_097790_1_0_2"/>
<dbReference type="OrthoDB" id="73362at2157"/>
<gene>
    <name evidence="1" type="ordered locus">Mthe_0203</name>
</gene>
<proteinExistence type="predicted"/>
<dbReference type="Proteomes" id="UP000000674">
    <property type="component" value="Chromosome"/>
</dbReference>
<sequence>MTDRQSLRIDLDEVLSKLKDIHQDIRLISTGIVVVGEWVRWKCRYGCRAYGKHLCCPPYAPSPEETKRMLEDYDFAVLARFLPTPTPGYEPRRLHHYLWNSLTSLHKTIFELERQAFLMGCYKAFGMGAMPCTFCETCVAEEKIAKGESPAPADAVLCRHKEMMRPSLEACGIDVFATLRNAGYDLKVLRSYQERFSLFGMVLLD</sequence>
<evidence type="ECO:0000313" key="1">
    <source>
        <dbReference type="EMBL" id="ABK14001.1"/>
    </source>
</evidence>